<dbReference type="Proteomes" id="UP000016368">
    <property type="component" value="Unassembled WGS sequence"/>
</dbReference>
<name>F3KW90_9BURK</name>
<evidence type="ECO:0000313" key="1">
    <source>
        <dbReference type="EMBL" id="EGI75963.1"/>
    </source>
</evidence>
<keyword evidence="2" id="KW-1185">Reference proteome</keyword>
<reference evidence="1 2" key="1">
    <citation type="journal article" date="2011" name="EMBO J.">
        <title>Structural diversity of bacterial flagellar motors.</title>
        <authorList>
            <person name="Chen S."/>
            <person name="Beeby M."/>
            <person name="Murphy G.E."/>
            <person name="Leadbetter J.R."/>
            <person name="Hendrixson D.R."/>
            <person name="Briegel A."/>
            <person name="Li Z."/>
            <person name="Shi J."/>
            <person name="Tocheva E.I."/>
            <person name="Muller A."/>
            <person name="Dobro M.J."/>
            <person name="Jensen G.J."/>
        </authorList>
    </citation>
    <scope>NUCLEOTIDE SEQUENCE [LARGE SCALE GENOMIC DNA]</scope>
    <source>
        <strain evidence="1 2">ATCC 19624</strain>
    </source>
</reference>
<sequence>MSCDFVSRYVAEFANLISKTVFHRVQRTIESGTQMQVI</sequence>
<evidence type="ECO:0000313" key="2">
    <source>
        <dbReference type="Proteomes" id="UP000016368"/>
    </source>
</evidence>
<organism evidence="1 2">
    <name type="scientific">Hylemonella gracilis ATCC 19624</name>
    <dbReference type="NCBI Taxonomy" id="887062"/>
    <lineage>
        <taxon>Bacteria</taxon>
        <taxon>Pseudomonadati</taxon>
        <taxon>Pseudomonadota</taxon>
        <taxon>Betaproteobacteria</taxon>
        <taxon>Burkholderiales</taxon>
        <taxon>Comamonadaceae</taxon>
        <taxon>Hylemonella</taxon>
    </lineage>
</organism>
<proteinExistence type="predicted"/>
<dbReference type="AlphaFoldDB" id="F3KW90"/>
<dbReference type="EMBL" id="AEGR01000084">
    <property type="protein sequence ID" value="EGI75963.1"/>
    <property type="molecule type" value="Genomic_DNA"/>
</dbReference>
<comment type="caution">
    <text evidence="1">The sequence shown here is derived from an EMBL/GenBank/DDBJ whole genome shotgun (WGS) entry which is preliminary data.</text>
</comment>
<gene>
    <name evidence="1" type="ORF">HGR_13639</name>
</gene>
<protein>
    <submittedName>
        <fullName evidence="1">Uncharacterized protein</fullName>
    </submittedName>
</protein>
<accession>F3KW90</accession>